<accession>U2FGK9</accession>
<keyword evidence="3" id="KW-1185">Reference proteome</keyword>
<evidence type="ECO:0000256" key="1">
    <source>
        <dbReference type="SAM" id="Phobius"/>
    </source>
</evidence>
<feature type="transmembrane region" description="Helical" evidence="1">
    <location>
        <begin position="167"/>
        <end position="189"/>
    </location>
</feature>
<feature type="transmembrane region" description="Helical" evidence="1">
    <location>
        <begin position="224"/>
        <end position="242"/>
    </location>
</feature>
<evidence type="ECO:0008006" key="4">
    <source>
        <dbReference type="Google" id="ProtNLM"/>
    </source>
</evidence>
<feature type="transmembrane region" description="Helical" evidence="1">
    <location>
        <begin position="128"/>
        <end position="155"/>
    </location>
</feature>
<dbReference type="EMBL" id="AFNU02000006">
    <property type="protein sequence ID" value="ERJ12000.1"/>
    <property type="molecule type" value="Genomic_DNA"/>
</dbReference>
<sequence>MNKEKIKKCEIEIPYPSEEQLNKSVEYIVNLSMGKQNVFSEFFKMVKSIPFTLLFNSKVTFLFVALIYFFAILYVDIANLYNDPSHYYQFISLVAPTAFIIGLLDIVNSKEHNVISLEMSTRYNFQQLAAYKIVILFVYSILLNIVMFFATLFISNQQTFYQNSITIFDSVLLMFSILFLISSVSLIILLRFTNRYFPFIALTSWYLFIIMCAFLVPSLFEKSIWLYVAQLLAVLVGAILHFEQIRFIFSKKFLEKGVV</sequence>
<feature type="transmembrane region" description="Helical" evidence="1">
    <location>
        <begin position="196"/>
        <end position="218"/>
    </location>
</feature>
<dbReference type="RefSeq" id="WP_021031095.1">
    <property type="nucleotide sequence ID" value="NZ_AFNU02000006.1"/>
</dbReference>
<gene>
    <name evidence="2" type="ORF">HLPCO_001914</name>
</gene>
<name>U2FGK9_9MOLU</name>
<feature type="transmembrane region" description="Helical" evidence="1">
    <location>
        <begin position="87"/>
        <end position="107"/>
    </location>
</feature>
<dbReference type="Proteomes" id="UP000005707">
    <property type="component" value="Unassembled WGS sequence"/>
</dbReference>
<keyword evidence="1" id="KW-1133">Transmembrane helix</keyword>
<dbReference type="STRING" id="1033810.HLPCO_001914"/>
<reference evidence="2 3" key="2">
    <citation type="journal article" date="2013" name="PLoS ONE">
        <title>INDIGO - INtegrated Data Warehouse of MIcrobial GenOmes with Examples from the Red Sea Extremophiles.</title>
        <authorList>
            <person name="Alam I."/>
            <person name="Antunes A."/>
            <person name="Kamau A.A."/>
            <person name="Ba Alawi W."/>
            <person name="Kalkatawi M."/>
            <person name="Stingl U."/>
            <person name="Bajic V.B."/>
        </authorList>
    </citation>
    <scope>NUCLEOTIDE SEQUENCE [LARGE SCALE GENOMIC DNA]</scope>
    <source>
        <strain evidence="2 3">SSD-17B</strain>
    </source>
</reference>
<dbReference type="AlphaFoldDB" id="U2FGK9"/>
<dbReference type="InParanoid" id="U2FGK9"/>
<keyword evidence="1" id="KW-0812">Transmembrane</keyword>
<evidence type="ECO:0000313" key="3">
    <source>
        <dbReference type="Proteomes" id="UP000005707"/>
    </source>
</evidence>
<evidence type="ECO:0000313" key="2">
    <source>
        <dbReference type="EMBL" id="ERJ12000.1"/>
    </source>
</evidence>
<protein>
    <recommendedName>
        <fullName evidence="4">ABC-2 family transporter protein</fullName>
    </recommendedName>
</protein>
<feature type="transmembrane region" description="Helical" evidence="1">
    <location>
        <begin position="53"/>
        <end position="75"/>
    </location>
</feature>
<comment type="caution">
    <text evidence="2">The sequence shown here is derived from an EMBL/GenBank/DDBJ whole genome shotgun (WGS) entry which is preliminary data.</text>
</comment>
<keyword evidence="1" id="KW-0472">Membrane</keyword>
<proteinExistence type="predicted"/>
<reference evidence="2 3" key="1">
    <citation type="journal article" date="2011" name="J. Bacteriol.">
        <title>Genome sequence of Haloplasma contractile, an unusual contractile bacterium from a deep-sea anoxic brine lake.</title>
        <authorList>
            <person name="Antunes A."/>
            <person name="Alam I."/>
            <person name="El Dorry H."/>
            <person name="Siam R."/>
            <person name="Robertson A."/>
            <person name="Bajic V.B."/>
            <person name="Stingl U."/>
        </authorList>
    </citation>
    <scope>NUCLEOTIDE SEQUENCE [LARGE SCALE GENOMIC DNA]</scope>
    <source>
        <strain evidence="2 3">SSD-17B</strain>
    </source>
</reference>
<organism evidence="2 3">
    <name type="scientific">Haloplasma contractile SSD-17B</name>
    <dbReference type="NCBI Taxonomy" id="1033810"/>
    <lineage>
        <taxon>Bacteria</taxon>
        <taxon>Bacillati</taxon>
        <taxon>Mycoplasmatota</taxon>
        <taxon>Mollicutes</taxon>
        <taxon>Haloplasmatales</taxon>
        <taxon>Haloplasmataceae</taxon>
        <taxon>Haloplasma</taxon>
    </lineage>
</organism>